<comment type="caution">
    <text evidence="1">The sequence shown here is derived from an EMBL/GenBank/DDBJ whole genome shotgun (WGS) entry which is preliminary data.</text>
</comment>
<gene>
    <name evidence="1" type="ORF">TcWFU_008241</name>
</gene>
<name>A0ABR4QSE5_9CEST</name>
<keyword evidence="2" id="KW-1185">Reference proteome</keyword>
<evidence type="ECO:0000313" key="1">
    <source>
        <dbReference type="EMBL" id="KAL5112681.1"/>
    </source>
</evidence>
<dbReference type="Gene3D" id="3.40.50.720">
    <property type="entry name" value="NAD(P)-binding Rossmann-like Domain"/>
    <property type="match status" value="1"/>
</dbReference>
<proteinExistence type="predicted"/>
<sequence length="98" mass="11181">MTIHAVFRRLAVSQSGSSGLGLATTKKLLQDGCKVVVCDINRTNEIDKLGTDVVFSETDVSMRLKFHNYLRSHQKTLDWDFSKDYNEFLRQTSRLKGI</sequence>
<organism evidence="1 2">
    <name type="scientific">Taenia crassiceps</name>
    <dbReference type="NCBI Taxonomy" id="6207"/>
    <lineage>
        <taxon>Eukaryota</taxon>
        <taxon>Metazoa</taxon>
        <taxon>Spiralia</taxon>
        <taxon>Lophotrochozoa</taxon>
        <taxon>Platyhelminthes</taxon>
        <taxon>Cestoda</taxon>
        <taxon>Eucestoda</taxon>
        <taxon>Cyclophyllidea</taxon>
        <taxon>Taeniidae</taxon>
        <taxon>Taenia</taxon>
    </lineage>
</organism>
<dbReference type="InterPro" id="IPR036291">
    <property type="entry name" value="NAD(P)-bd_dom_sf"/>
</dbReference>
<dbReference type="SUPFAM" id="SSF51735">
    <property type="entry name" value="NAD(P)-binding Rossmann-fold domains"/>
    <property type="match status" value="1"/>
</dbReference>
<evidence type="ECO:0000313" key="2">
    <source>
        <dbReference type="Proteomes" id="UP001651158"/>
    </source>
</evidence>
<accession>A0ABR4QSE5</accession>
<protein>
    <submittedName>
        <fullName evidence="1">Uncharacterized protein</fullName>
    </submittedName>
</protein>
<dbReference type="EMBL" id="JAKROA010000001">
    <property type="protein sequence ID" value="KAL5112681.1"/>
    <property type="molecule type" value="Genomic_DNA"/>
</dbReference>
<reference evidence="1 2" key="1">
    <citation type="journal article" date="2022" name="Front. Cell. Infect. Microbiol.">
        <title>The Genomes of Two Strains of Taenia crassiceps the Animal Model for the Study of Human Cysticercosis.</title>
        <authorList>
            <person name="Bobes R.J."/>
            <person name="Estrada K."/>
            <person name="Rios-Valencia D.G."/>
            <person name="Calderon-Gallegos A."/>
            <person name="de la Torre P."/>
            <person name="Carrero J.C."/>
            <person name="Sanchez-Flores A."/>
            <person name="Laclette J.P."/>
        </authorList>
    </citation>
    <scope>NUCLEOTIDE SEQUENCE [LARGE SCALE GENOMIC DNA]</scope>
    <source>
        <strain evidence="1">WFUcys</strain>
    </source>
</reference>
<dbReference type="Proteomes" id="UP001651158">
    <property type="component" value="Unassembled WGS sequence"/>
</dbReference>